<dbReference type="PROSITE" id="PS50206">
    <property type="entry name" value="RHODANESE_3"/>
    <property type="match status" value="1"/>
</dbReference>
<dbReference type="EMBL" id="MRCC01000036">
    <property type="protein sequence ID" value="OKH20667.1"/>
    <property type="molecule type" value="Genomic_DNA"/>
</dbReference>
<dbReference type="Gene3D" id="3.40.250.10">
    <property type="entry name" value="Rhodanese-like domain"/>
    <property type="match status" value="1"/>
</dbReference>
<evidence type="ECO:0000313" key="2">
    <source>
        <dbReference type="EMBL" id="OKH20667.1"/>
    </source>
</evidence>
<dbReference type="RefSeq" id="WP_073551737.1">
    <property type="nucleotide sequence ID" value="NZ_CAWMVK010000030.1"/>
</dbReference>
<gene>
    <name evidence="2" type="ORF">NIES1031_22895</name>
</gene>
<accession>A0A1U7HAP4</accession>
<dbReference type="InterPro" id="IPR050229">
    <property type="entry name" value="GlpE_sulfurtransferase"/>
</dbReference>
<evidence type="ECO:0000313" key="3">
    <source>
        <dbReference type="Proteomes" id="UP000185984"/>
    </source>
</evidence>
<reference evidence="2 3" key="1">
    <citation type="submission" date="2016-11" db="EMBL/GenBank/DDBJ databases">
        <title>Draft Genome Sequences of Nine Cyanobacterial Strains from Diverse Habitats.</title>
        <authorList>
            <person name="Zhu T."/>
            <person name="Hou S."/>
            <person name="Lu X."/>
            <person name="Hess W.R."/>
        </authorList>
    </citation>
    <scope>NUCLEOTIDE SEQUENCE [LARGE SCALE GENOMIC DNA]</scope>
    <source>
        <strain evidence="2 3">5.2 s.c.1</strain>
    </source>
</reference>
<dbReference type="SUPFAM" id="SSF52821">
    <property type="entry name" value="Rhodanese/Cell cycle control phosphatase"/>
    <property type="match status" value="1"/>
</dbReference>
<proteinExistence type="predicted"/>
<dbReference type="AlphaFoldDB" id="A0A1U7HAP4"/>
<dbReference type="InterPro" id="IPR001763">
    <property type="entry name" value="Rhodanese-like_dom"/>
</dbReference>
<feature type="domain" description="Rhodanese" evidence="1">
    <location>
        <begin position="29"/>
        <end position="118"/>
    </location>
</feature>
<sequence>MKIFNFIPIPDPIKNTSSVASLKERLDWGEPALTIVDVRDSSAFNAIHIMGAVSIPMNELVARAIANLELIRDIYVYGETNEQTAAAAFNLRAAGYKNVAELLDGLAAWKAIGYPTEGFSAIT</sequence>
<dbReference type="PANTHER" id="PTHR43031">
    <property type="entry name" value="FAD-DEPENDENT OXIDOREDUCTASE"/>
    <property type="match status" value="1"/>
</dbReference>
<dbReference type="Pfam" id="PF00581">
    <property type="entry name" value="Rhodanese"/>
    <property type="match status" value="1"/>
</dbReference>
<dbReference type="PANTHER" id="PTHR43031:SF1">
    <property type="entry name" value="PYRIDINE NUCLEOTIDE-DISULPHIDE OXIDOREDUCTASE"/>
    <property type="match status" value="1"/>
</dbReference>
<organism evidence="2 3">
    <name type="scientific">Chroogloeocystis siderophila 5.2 s.c.1</name>
    <dbReference type="NCBI Taxonomy" id="247279"/>
    <lineage>
        <taxon>Bacteria</taxon>
        <taxon>Bacillati</taxon>
        <taxon>Cyanobacteriota</taxon>
        <taxon>Cyanophyceae</taxon>
        <taxon>Oscillatoriophycideae</taxon>
        <taxon>Chroococcales</taxon>
        <taxon>Chroococcaceae</taxon>
        <taxon>Chroogloeocystis</taxon>
    </lineage>
</organism>
<dbReference type="Proteomes" id="UP000185984">
    <property type="component" value="Unassembled WGS sequence"/>
</dbReference>
<dbReference type="CDD" id="cd00158">
    <property type="entry name" value="RHOD"/>
    <property type="match status" value="1"/>
</dbReference>
<keyword evidence="3" id="KW-1185">Reference proteome</keyword>
<dbReference type="SMART" id="SM00450">
    <property type="entry name" value="RHOD"/>
    <property type="match status" value="1"/>
</dbReference>
<comment type="caution">
    <text evidence="2">The sequence shown here is derived from an EMBL/GenBank/DDBJ whole genome shotgun (WGS) entry which is preliminary data.</text>
</comment>
<dbReference type="OrthoDB" id="513390at2"/>
<name>A0A1U7HAP4_9CHRO</name>
<dbReference type="STRING" id="247279.NIES1031_22895"/>
<protein>
    <submittedName>
        <fullName evidence="2">Rhodanese</fullName>
    </submittedName>
</protein>
<dbReference type="InterPro" id="IPR036873">
    <property type="entry name" value="Rhodanese-like_dom_sf"/>
</dbReference>
<evidence type="ECO:0000259" key="1">
    <source>
        <dbReference type="PROSITE" id="PS50206"/>
    </source>
</evidence>